<dbReference type="PANTHER" id="PTHR24422">
    <property type="entry name" value="CHEMOTAXIS PROTEIN METHYLTRANSFERASE"/>
    <property type="match status" value="1"/>
</dbReference>
<dbReference type="InterPro" id="IPR000700">
    <property type="entry name" value="PAS-assoc_C"/>
</dbReference>
<dbReference type="CDD" id="cd00130">
    <property type="entry name" value="PAS"/>
    <property type="match status" value="2"/>
</dbReference>
<dbReference type="Pfam" id="PF00015">
    <property type="entry name" value="MCPsignal"/>
    <property type="match status" value="1"/>
</dbReference>
<dbReference type="GO" id="GO:0007165">
    <property type="term" value="P:signal transduction"/>
    <property type="evidence" value="ECO:0007669"/>
    <property type="project" value="InterPro"/>
</dbReference>
<dbReference type="PROSITE" id="PS50113">
    <property type="entry name" value="PAC"/>
    <property type="match status" value="1"/>
</dbReference>
<evidence type="ECO:0000313" key="1">
    <source>
        <dbReference type="EMBL" id="QKJ27602.1"/>
    </source>
</evidence>
<dbReference type="PROSITE" id="PS50112">
    <property type="entry name" value="PAS"/>
    <property type="match status" value="2"/>
</dbReference>
<dbReference type="AlphaFoldDB" id="A0A5J6RI35"/>
<dbReference type="PROSITE" id="PS50111">
    <property type="entry name" value="CHEMOTAXIS_TRANSDUC_2"/>
    <property type="match status" value="1"/>
</dbReference>
<dbReference type="InterPro" id="IPR001610">
    <property type="entry name" value="PAC"/>
</dbReference>
<sequence length="512" mass="57622">MFFKTNKEDGLLKKAIDDNYAIIYFNPDGNIIKANNNFLKAMGYTLDEIVTKHHSMFCDEKFSNTKEYKESWKRLRAGETITAEFQRVKKDGDYIFLRASYMPIFENGKVIEIIKLAQDITKNRLRNLHYIGQVKAINKSNAVIEFDMEGKILNVNDNFLSSVGYMKDEVIGKHHSIFCEESYKNSNEYKEFWKKLNRGEFDSGEYLRVGKNGKKVWIQATYNPILDLDGDPFRVVKYAIDITDKKNTMIEIEKDINEFSSSLNNLSIASTKMLEESKSSMQNSLSVTNSTEDLNNVILDLSKKIDDMLQSITSISQNAANSEKIASIAKEQSKESAKAMIKLNEESTKISDTISIISQIAFQTNILSLNAAVEAATAGEAGKGFAVVAQEVRNLATRSNEAAKNITSVIELIQSLVKESLNSIHGIDDTIEKINSMSKDISQSMVEQKNTSFELSNSAKQSSYNLNEVSKTMQKVSLSAQETEKEAEITKNSSNELIKVSNKLITTLKNLK</sequence>
<dbReference type="GO" id="GO:0016020">
    <property type="term" value="C:membrane"/>
    <property type="evidence" value="ECO:0007669"/>
    <property type="project" value="InterPro"/>
</dbReference>
<proteinExistence type="predicted"/>
<dbReference type="Gene3D" id="3.30.450.20">
    <property type="entry name" value="PAS domain"/>
    <property type="match status" value="2"/>
</dbReference>
<dbReference type="SUPFAM" id="SSF58104">
    <property type="entry name" value="Methyl-accepting chemotaxis protein (MCP) signaling domain"/>
    <property type="match status" value="1"/>
</dbReference>
<accession>A0A5J6RI35</accession>
<dbReference type="Proteomes" id="UP000509513">
    <property type="component" value="Chromosome"/>
</dbReference>
<dbReference type="EMBL" id="CP054051">
    <property type="protein sequence ID" value="QKJ27602.1"/>
    <property type="molecule type" value="Genomic_DNA"/>
</dbReference>
<dbReference type="PANTHER" id="PTHR24422:SF10">
    <property type="entry name" value="CHEMOTAXIS PROTEIN METHYLTRANSFERASE 2"/>
    <property type="match status" value="1"/>
</dbReference>
<dbReference type="Pfam" id="PF13426">
    <property type="entry name" value="PAS_9"/>
    <property type="match status" value="2"/>
</dbReference>
<dbReference type="SMART" id="SM00283">
    <property type="entry name" value="MA"/>
    <property type="match status" value="1"/>
</dbReference>
<name>A0A5J6RI35_9BACT</name>
<dbReference type="OrthoDB" id="9765776at2"/>
<dbReference type="RefSeq" id="WP_024775939.1">
    <property type="nucleotide sequence ID" value="NZ_CP043857.1"/>
</dbReference>
<dbReference type="InterPro" id="IPR050903">
    <property type="entry name" value="Bact_Chemotaxis_MeTrfase"/>
</dbReference>
<dbReference type="InterPro" id="IPR000727">
    <property type="entry name" value="T_SNARE_dom"/>
</dbReference>
<dbReference type="InterPro" id="IPR004089">
    <property type="entry name" value="MCPsignal_dom"/>
</dbReference>
<dbReference type="SUPFAM" id="SSF55785">
    <property type="entry name" value="PYP-like sensor domain (PAS domain)"/>
    <property type="match status" value="2"/>
</dbReference>
<dbReference type="InterPro" id="IPR000014">
    <property type="entry name" value="PAS"/>
</dbReference>
<dbReference type="NCBIfam" id="TIGR00229">
    <property type="entry name" value="sensory_box"/>
    <property type="match status" value="2"/>
</dbReference>
<protein>
    <submittedName>
        <fullName evidence="1">PAS sensor-containing MCP-domain signal transduction protein</fullName>
    </submittedName>
</protein>
<reference evidence="1 2" key="1">
    <citation type="submission" date="2020-05" db="EMBL/GenBank/DDBJ databases">
        <title>Complete genome sequencing of Campylobacter and Arcobacter type strains.</title>
        <authorList>
            <person name="Miller W.G."/>
            <person name="Yee E."/>
        </authorList>
    </citation>
    <scope>NUCLEOTIDE SEQUENCE [LARGE SCALE GENOMIC DNA]</scope>
    <source>
        <strain evidence="1 2">LMG 21996</strain>
    </source>
</reference>
<gene>
    <name evidence="1" type="ORF">ACBT_1705</name>
</gene>
<evidence type="ECO:0000313" key="2">
    <source>
        <dbReference type="Proteomes" id="UP000509513"/>
    </source>
</evidence>
<dbReference type="Gene3D" id="1.10.287.950">
    <property type="entry name" value="Methyl-accepting chemotaxis protein"/>
    <property type="match status" value="1"/>
</dbReference>
<dbReference type="KEGG" id="acib:ACBT_1705"/>
<dbReference type="PROSITE" id="PS50192">
    <property type="entry name" value="T_SNARE"/>
    <property type="match status" value="1"/>
</dbReference>
<dbReference type="SMART" id="SM00086">
    <property type="entry name" value="PAC"/>
    <property type="match status" value="2"/>
</dbReference>
<dbReference type="InterPro" id="IPR035965">
    <property type="entry name" value="PAS-like_dom_sf"/>
</dbReference>
<organism evidence="1 2">
    <name type="scientific">Aliarcobacter cibarius</name>
    <dbReference type="NCBI Taxonomy" id="255507"/>
    <lineage>
        <taxon>Bacteria</taxon>
        <taxon>Pseudomonadati</taxon>
        <taxon>Campylobacterota</taxon>
        <taxon>Epsilonproteobacteria</taxon>
        <taxon>Campylobacterales</taxon>
        <taxon>Arcobacteraceae</taxon>
        <taxon>Aliarcobacter</taxon>
    </lineage>
</organism>